<keyword evidence="11 14" id="KW-0413">Isomerase</keyword>
<keyword evidence="2" id="KW-1003">Cell membrane</keyword>
<feature type="transmembrane region" description="Helical" evidence="12">
    <location>
        <begin position="12"/>
        <end position="30"/>
    </location>
</feature>
<gene>
    <name evidence="14" type="ORF">C8D93_101442</name>
</gene>
<evidence type="ECO:0000256" key="5">
    <source>
        <dbReference type="ARBA" id="ARBA00022989"/>
    </source>
</evidence>
<keyword evidence="4 12" id="KW-0812">Transmembrane</keyword>
<keyword evidence="3" id="KW-0997">Cell inner membrane</keyword>
<evidence type="ECO:0000256" key="10">
    <source>
        <dbReference type="ARBA" id="ARBA00042775"/>
    </source>
</evidence>
<dbReference type="PANTHER" id="PTHR47529">
    <property type="entry name" value="PEPTIDYL-PROLYL CIS-TRANS ISOMERASE D"/>
    <property type="match status" value="1"/>
</dbReference>
<dbReference type="InterPro" id="IPR023058">
    <property type="entry name" value="PPIase_PpiC_CS"/>
</dbReference>
<evidence type="ECO:0000256" key="9">
    <source>
        <dbReference type="ARBA" id="ARBA00040743"/>
    </source>
</evidence>
<comment type="subcellular location">
    <subcellularLocation>
        <location evidence="1">Cell inner membrane</location>
        <topology evidence="1">Single-pass type II membrane protein</topology>
        <orientation evidence="1">Periplasmic side</orientation>
    </subcellularLocation>
</comment>
<dbReference type="GO" id="GO:0003755">
    <property type="term" value="F:peptidyl-prolyl cis-trans isomerase activity"/>
    <property type="evidence" value="ECO:0007669"/>
    <property type="project" value="UniProtKB-KW"/>
</dbReference>
<dbReference type="OrthoDB" id="9812372at2"/>
<evidence type="ECO:0000313" key="15">
    <source>
        <dbReference type="Proteomes" id="UP000248330"/>
    </source>
</evidence>
<dbReference type="Gene3D" id="3.10.50.40">
    <property type="match status" value="1"/>
</dbReference>
<evidence type="ECO:0000256" key="7">
    <source>
        <dbReference type="ARBA" id="ARBA00023186"/>
    </source>
</evidence>
<evidence type="ECO:0000256" key="4">
    <source>
        <dbReference type="ARBA" id="ARBA00022692"/>
    </source>
</evidence>
<dbReference type="Pfam" id="PF00639">
    <property type="entry name" value="Rotamase"/>
    <property type="match status" value="1"/>
</dbReference>
<dbReference type="GO" id="GO:0005886">
    <property type="term" value="C:plasma membrane"/>
    <property type="evidence" value="ECO:0007669"/>
    <property type="project" value="UniProtKB-SubCell"/>
</dbReference>
<dbReference type="InterPro" id="IPR052029">
    <property type="entry name" value="PpiD_chaperone"/>
</dbReference>
<dbReference type="Pfam" id="PF13624">
    <property type="entry name" value="SurA_N_3"/>
    <property type="match status" value="1"/>
</dbReference>
<evidence type="ECO:0000256" key="6">
    <source>
        <dbReference type="ARBA" id="ARBA00023136"/>
    </source>
</evidence>
<evidence type="ECO:0000256" key="3">
    <source>
        <dbReference type="ARBA" id="ARBA00022519"/>
    </source>
</evidence>
<dbReference type="InterPro" id="IPR027304">
    <property type="entry name" value="Trigger_fact/SurA_dom_sf"/>
</dbReference>
<keyword evidence="7" id="KW-0143">Chaperone</keyword>
<protein>
    <recommendedName>
        <fullName evidence="9">Periplasmic chaperone PpiD</fullName>
    </recommendedName>
    <alternativeName>
        <fullName evidence="10">Periplasmic folding chaperone</fullName>
    </alternativeName>
</protein>
<keyword evidence="6 12" id="KW-0472">Membrane</keyword>
<organism evidence="14 15">
    <name type="scientific">Sinimarinibacterium flocculans</name>
    <dbReference type="NCBI Taxonomy" id="985250"/>
    <lineage>
        <taxon>Bacteria</taxon>
        <taxon>Pseudomonadati</taxon>
        <taxon>Pseudomonadota</taxon>
        <taxon>Gammaproteobacteria</taxon>
        <taxon>Nevskiales</taxon>
        <taxon>Nevskiaceae</taxon>
        <taxon>Sinimarinibacterium</taxon>
    </lineage>
</organism>
<dbReference type="AlphaFoldDB" id="A0A318EKM5"/>
<evidence type="ECO:0000256" key="8">
    <source>
        <dbReference type="ARBA" id="ARBA00038408"/>
    </source>
</evidence>
<dbReference type="PROSITE" id="PS01096">
    <property type="entry name" value="PPIC_PPIASE_1"/>
    <property type="match status" value="1"/>
</dbReference>
<dbReference type="PROSITE" id="PS50198">
    <property type="entry name" value="PPIC_PPIASE_2"/>
    <property type="match status" value="1"/>
</dbReference>
<dbReference type="InterPro" id="IPR046357">
    <property type="entry name" value="PPIase_dom_sf"/>
</dbReference>
<dbReference type="SUPFAM" id="SSF109998">
    <property type="entry name" value="Triger factor/SurA peptide-binding domain-like"/>
    <property type="match status" value="1"/>
</dbReference>
<keyword evidence="11" id="KW-0697">Rotamase</keyword>
<keyword evidence="15" id="KW-1185">Reference proteome</keyword>
<comment type="similarity">
    <text evidence="8">Belongs to the PpiD chaperone family.</text>
</comment>
<keyword evidence="5 12" id="KW-1133">Transmembrane helix</keyword>
<comment type="caution">
    <text evidence="14">The sequence shown here is derived from an EMBL/GenBank/DDBJ whole genome shotgun (WGS) entry which is preliminary data.</text>
</comment>
<evidence type="ECO:0000256" key="12">
    <source>
        <dbReference type="SAM" id="Phobius"/>
    </source>
</evidence>
<evidence type="ECO:0000313" key="14">
    <source>
        <dbReference type="EMBL" id="PXV71394.1"/>
    </source>
</evidence>
<reference evidence="14 15" key="1">
    <citation type="submission" date="2018-04" db="EMBL/GenBank/DDBJ databases">
        <title>Genomic Encyclopedia of Type Strains, Phase IV (KMG-IV): sequencing the most valuable type-strain genomes for metagenomic binning, comparative biology and taxonomic classification.</title>
        <authorList>
            <person name="Goeker M."/>
        </authorList>
    </citation>
    <scope>NUCLEOTIDE SEQUENCE [LARGE SCALE GENOMIC DNA]</scope>
    <source>
        <strain evidence="14 15">DSM 104150</strain>
    </source>
</reference>
<dbReference type="Gene3D" id="1.10.4030.10">
    <property type="entry name" value="Porin chaperone SurA, peptide-binding domain"/>
    <property type="match status" value="1"/>
</dbReference>
<name>A0A318EKM5_9GAMM</name>
<dbReference type="EMBL" id="QICN01000001">
    <property type="protein sequence ID" value="PXV71394.1"/>
    <property type="molecule type" value="Genomic_DNA"/>
</dbReference>
<dbReference type="SUPFAM" id="SSF54534">
    <property type="entry name" value="FKBP-like"/>
    <property type="match status" value="1"/>
</dbReference>
<dbReference type="PANTHER" id="PTHR47529:SF1">
    <property type="entry name" value="PERIPLASMIC CHAPERONE PPID"/>
    <property type="match status" value="1"/>
</dbReference>
<evidence type="ECO:0000256" key="1">
    <source>
        <dbReference type="ARBA" id="ARBA00004382"/>
    </source>
</evidence>
<accession>A0A318EKM5</accession>
<dbReference type="Proteomes" id="UP000248330">
    <property type="component" value="Unassembled WGS sequence"/>
</dbReference>
<dbReference type="RefSeq" id="WP_110263512.1">
    <property type="nucleotide sequence ID" value="NZ_CAKZQT010000007.1"/>
</dbReference>
<sequence>MLQQIRDRTSGLIAGFIVALIAIPFAFFGIESLAPGGGDPVVAEVGDQKIHESQFRRQYDQRYQQLVQLMGENFRADMFDQERMRAAVLRDMTQETMLRQYTEDRGYRADDATLFNVISAESAFQRDGEFDGQAYRDALQRAGFTVERYESQLRDNIEMNQMREAVVDTAFSTPVERTLAAKLQAQERTLQYAVFEVARYRDRVSVTDEQVEARYEQTKARYMAPERLRLAYVELALDKLPDVEPPSEDVLKVLYEGEKAGRFTTPEERSARHILVGFGADKDAAKQKIEDLAKQLADGADFAELAREHSEDPGSSQAGGDLGWVRRGQMVKGFEDALFALDEGQTSAPVETEFGWHLIRLDELKPATVRAFDEEGVQQSLKELFADRERQQRFQEMSERLEQLAFENPGALEPVAQALELQVQTTDWFERGKGSGIAAEPKVVEAAFSREVIEDGENSQPLSLGGNRIVVVRKAEHEPPRQKALDEVAGQVRAELVDEAARKLIEQEAQEVLNAVRGGTDFQEIVSAKNGELRNPGKIRRDNEEVEAAVVAAAFRLPHPQDGTPSTGEAQLDNGGRAVLLLSAVDTPEDARLNEVQQRRLRDLAAGAQFGAYMEEIETRVGVEIRERPDDAETPPIDG</sequence>
<proteinExistence type="inferred from homology"/>
<evidence type="ECO:0000256" key="11">
    <source>
        <dbReference type="PROSITE-ProRule" id="PRU00278"/>
    </source>
</evidence>
<evidence type="ECO:0000259" key="13">
    <source>
        <dbReference type="PROSITE" id="PS50198"/>
    </source>
</evidence>
<feature type="domain" description="PpiC" evidence="13">
    <location>
        <begin position="266"/>
        <end position="363"/>
    </location>
</feature>
<evidence type="ECO:0000256" key="2">
    <source>
        <dbReference type="ARBA" id="ARBA00022475"/>
    </source>
</evidence>
<dbReference type="InterPro" id="IPR000297">
    <property type="entry name" value="PPIase_PpiC"/>
</dbReference>